<comment type="caution">
    <text evidence="1">The sequence shown here is derived from an EMBL/GenBank/DDBJ whole genome shotgun (WGS) entry which is preliminary data.</text>
</comment>
<protein>
    <submittedName>
        <fullName evidence="1">Uncharacterized protein</fullName>
    </submittedName>
</protein>
<dbReference type="Proteomes" id="UP000325788">
    <property type="component" value="Unassembled WGS sequence"/>
</dbReference>
<name>A0A5N4WF33_9GAMM</name>
<dbReference type="AlphaFoldDB" id="A0A5N4WF33"/>
<sequence>MSNFIIIAKQSGRDVYYGTRECKQTILGSLPEWLASLNDGNCHYTEKRAKELVLLLKSHYRDSDQITDISVREI</sequence>
<evidence type="ECO:0000313" key="1">
    <source>
        <dbReference type="EMBL" id="KAB1855106.1"/>
    </source>
</evidence>
<organism evidence="1 2">
    <name type="scientific">Acinetobacter tandoii</name>
    <dbReference type="NCBI Taxonomy" id="202954"/>
    <lineage>
        <taxon>Bacteria</taxon>
        <taxon>Pseudomonadati</taxon>
        <taxon>Pseudomonadota</taxon>
        <taxon>Gammaproteobacteria</taxon>
        <taxon>Moraxellales</taxon>
        <taxon>Moraxellaceae</taxon>
        <taxon>Acinetobacter</taxon>
    </lineage>
</organism>
<gene>
    <name evidence="1" type="ORF">F4W09_09805</name>
</gene>
<reference evidence="1 2" key="1">
    <citation type="submission" date="2019-09" db="EMBL/GenBank/DDBJ databases">
        <title>Draft genome sequence of Acinetobacter tandoii W4-4-4 isolated from environmental water sample.</title>
        <authorList>
            <person name="Wee S.K."/>
            <person name="Yan B."/>
            <person name="Mustaffa S.B."/>
            <person name="Yap E.P.H."/>
        </authorList>
    </citation>
    <scope>NUCLEOTIDE SEQUENCE [LARGE SCALE GENOMIC DNA]</scope>
    <source>
        <strain evidence="1 2">W4-4-4</strain>
    </source>
</reference>
<dbReference type="EMBL" id="VXLD01000005">
    <property type="protein sequence ID" value="KAB1855106.1"/>
    <property type="molecule type" value="Genomic_DNA"/>
</dbReference>
<evidence type="ECO:0000313" key="2">
    <source>
        <dbReference type="Proteomes" id="UP000325788"/>
    </source>
</evidence>
<accession>A0A5N4WF33</accession>
<dbReference type="RefSeq" id="WP_151504664.1">
    <property type="nucleotide sequence ID" value="NZ_VXLD01000005.1"/>
</dbReference>
<proteinExistence type="predicted"/>